<proteinExistence type="predicted"/>
<evidence type="ECO:0000256" key="1">
    <source>
        <dbReference type="SAM" id="Phobius"/>
    </source>
</evidence>
<feature type="transmembrane region" description="Helical" evidence="1">
    <location>
        <begin position="133"/>
        <end position="154"/>
    </location>
</feature>
<sequence>MSSTQTDESWIEAFIFALRLRRVRGDAIGDAVAVVREHIADSGQGADEAFGTADDYAKQLDLPTVPTARWTDPPVLGTAVSLVGLIAFAPAISTLLRNASMEMSLPQLFLFAIPGALLLTLPYYFTYGLRHPWILSTGAVLAILAGTSAGLLAPERGFQAIAAWEPWWLALGSGAAILAASGWAAVNAWRTGPEPIIDPTTPPPAPVGRVQRLIRLIPHLLIPLMALAVLVSEL</sequence>
<gene>
    <name evidence="2" type="ORF">FM101_08070</name>
</gene>
<keyword evidence="3" id="KW-1185">Reference proteome</keyword>
<feature type="transmembrane region" description="Helical" evidence="1">
    <location>
        <begin position="108"/>
        <end position="127"/>
    </location>
</feature>
<keyword evidence="1" id="KW-0812">Transmembrane</keyword>
<keyword evidence="1" id="KW-0472">Membrane</keyword>
<name>A0A1R4G5Z1_9MICC</name>
<dbReference type="AlphaFoldDB" id="A0A1R4G5Z1"/>
<organism evidence="2 3">
    <name type="scientific">Arthrobacter rhombi</name>
    <dbReference type="NCBI Taxonomy" id="71253"/>
    <lineage>
        <taxon>Bacteria</taxon>
        <taxon>Bacillati</taxon>
        <taxon>Actinomycetota</taxon>
        <taxon>Actinomycetes</taxon>
        <taxon>Micrococcales</taxon>
        <taxon>Micrococcaceae</taxon>
        <taxon>Arthrobacter</taxon>
    </lineage>
</organism>
<protein>
    <submittedName>
        <fullName evidence="2">Uncharacterized protein</fullName>
    </submittedName>
</protein>
<keyword evidence="1" id="KW-1133">Transmembrane helix</keyword>
<feature type="transmembrane region" description="Helical" evidence="1">
    <location>
        <begin position="75"/>
        <end position="96"/>
    </location>
</feature>
<feature type="transmembrane region" description="Helical" evidence="1">
    <location>
        <begin position="166"/>
        <end position="186"/>
    </location>
</feature>
<accession>A0A1R4G5Z1</accession>
<evidence type="ECO:0000313" key="2">
    <source>
        <dbReference type="EMBL" id="SJM63660.1"/>
    </source>
</evidence>
<dbReference type="RefSeq" id="WP_086997987.1">
    <property type="nucleotide sequence ID" value="NZ_FUHW01000027.1"/>
</dbReference>
<reference evidence="2 3" key="1">
    <citation type="submission" date="2017-02" db="EMBL/GenBank/DDBJ databases">
        <authorList>
            <person name="Peterson S.W."/>
        </authorList>
    </citation>
    <scope>NUCLEOTIDE SEQUENCE [LARGE SCALE GENOMIC DNA]</scope>
    <source>
        <strain evidence="2 3">B Ar 00.02</strain>
    </source>
</reference>
<feature type="transmembrane region" description="Helical" evidence="1">
    <location>
        <begin position="213"/>
        <end position="231"/>
    </location>
</feature>
<evidence type="ECO:0000313" key="3">
    <source>
        <dbReference type="Proteomes" id="UP000195913"/>
    </source>
</evidence>
<dbReference type="EMBL" id="FUHW01000027">
    <property type="protein sequence ID" value="SJM63660.1"/>
    <property type="molecule type" value="Genomic_DNA"/>
</dbReference>
<dbReference type="Proteomes" id="UP000195913">
    <property type="component" value="Unassembled WGS sequence"/>
</dbReference>